<dbReference type="WormBase" id="CBG27920">
    <property type="protein sequence ID" value="CBP48684"/>
    <property type="gene ID" value="WBGene00089334"/>
</dbReference>
<gene>
    <name evidence="1 3" type="ORF">CBG27920</name>
    <name evidence="1" type="ORF">CBG_27920</name>
</gene>
<dbReference type="KEGG" id="cbr:CBG_27920"/>
<reference evidence="1 2" key="2">
    <citation type="journal article" date="2011" name="PLoS Genet.">
        <title>Caenorhabditis briggsae recombinant inbred line genotypes reveal inter-strain incompatibility and the evolution of recombination.</title>
        <authorList>
            <person name="Ross J.A."/>
            <person name="Koboldt D.C."/>
            <person name="Staisch J.E."/>
            <person name="Chamberlin H.M."/>
            <person name="Gupta B.P."/>
            <person name="Miller R.D."/>
            <person name="Baird S.E."/>
            <person name="Haag E.S."/>
        </authorList>
    </citation>
    <scope>NUCLEOTIDE SEQUENCE [LARGE SCALE GENOMIC DNA]</scope>
    <source>
        <strain evidence="1 2">AF16</strain>
    </source>
</reference>
<accession>B6IEL5</accession>
<dbReference type="HOGENOM" id="CLU_2279972_0_0_1"/>
<dbReference type="CTD" id="68919369"/>
<proteinExistence type="predicted"/>
<dbReference type="EMBL" id="HE601409">
    <property type="protein sequence ID" value="CAR98345.1"/>
    <property type="molecule type" value="Genomic_DNA"/>
</dbReference>
<name>B6IEL5_CAEBR</name>
<dbReference type="GeneID" id="68919369"/>
<organism evidence="1 2">
    <name type="scientific">Caenorhabditis briggsae</name>
    <dbReference type="NCBI Taxonomy" id="6238"/>
    <lineage>
        <taxon>Eukaryota</taxon>
        <taxon>Metazoa</taxon>
        <taxon>Ecdysozoa</taxon>
        <taxon>Nematoda</taxon>
        <taxon>Chromadorea</taxon>
        <taxon>Rhabditida</taxon>
        <taxon>Rhabditina</taxon>
        <taxon>Rhabditomorpha</taxon>
        <taxon>Rhabditoidea</taxon>
        <taxon>Rhabditidae</taxon>
        <taxon>Peloderinae</taxon>
        <taxon>Caenorhabditis</taxon>
    </lineage>
</organism>
<dbReference type="RefSeq" id="XP_045097918.1">
    <property type="nucleotide sequence ID" value="XM_045240194.1"/>
</dbReference>
<evidence type="ECO:0000313" key="1">
    <source>
        <dbReference type="EMBL" id="CAR98345.1"/>
    </source>
</evidence>
<keyword evidence="2" id="KW-1185">Reference proteome</keyword>
<dbReference type="InParanoid" id="B6IEL5"/>
<dbReference type="AlphaFoldDB" id="B6IEL5"/>
<evidence type="ECO:0000313" key="3">
    <source>
        <dbReference type="WormBase" id="CBG27920"/>
    </source>
</evidence>
<sequence length="102" mass="11536">MESKKATVFQLHCQLEMLGEKIVNSFHGVPKKGHPAYEDLSQRNGILQAILDSVAEMVHCGLCEFKIVNLDNSKIAEGRVDRINMMEFFQQKLVMDHGCSQT</sequence>
<reference evidence="1 2" key="1">
    <citation type="journal article" date="2003" name="PLoS Biol.">
        <title>The genome sequence of Caenorhabditis briggsae: a platform for comparative genomics.</title>
        <authorList>
            <person name="Stein L.D."/>
            <person name="Bao Z."/>
            <person name="Blasiar D."/>
            <person name="Blumenthal T."/>
            <person name="Brent M.R."/>
            <person name="Chen N."/>
            <person name="Chinwalla A."/>
            <person name="Clarke L."/>
            <person name="Clee C."/>
            <person name="Coghlan A."/>
            <person name="Coulson A."/>
            <person name="D'Eustachio P."/>
            <person name="Fitch D.H."/>
            <person name="Fulton L.A."/>
            <person name="Fulton R.E."/>
            <person name="Griffiths-Jones S."/>
            <person name="Harris T.W."/>
            <person name="Hillier L.W."/>
            <person name="Kamath R."/>
            <person name="Kuwabara P.E."/>
            <person name="Mardis E.R."/>
            <person name="Marra M.A."/>
            <person name="Miner T.L."/>
            <person name="Minx P."/>
            <person name="Mullikin J.C."/>
            <person name="Plumb R.W."/>
            <person name="Rogers J."/>
            <person name="Schein J.E."/>
            <person name="Sohrmann M."/>
            <person name="Spieth J."/>
            <person name="Stajich J.E."/>
            <person name="Wei C."/>
            <person name="Willey D."/>
            <person name="Wilson R.K."/>
            <person name="Durbin R."/>
            <person name="Waterston R.H."/>
        </authorList>
    </citation>
    <scope>NUCLEOTIDE SEQUENCE [LARGE SCALE GENOMIC DNA]</scope>
    <source>
        <strain evidence="1 2">AF16</strain>
    </source>
</reference>
<evidence type="ECO:0000313" key="2">
    <source>
        <dbReference type="Proteomes" id="UP000008549"/>
    </source>
</evidence>
<protein>
    <submittedName>
        <fullName evidence="1">Protein CBG27920</fullName>
    </submittedName>
</protein>
<dbReference type="Proteomes" id="UP000008549">
    <property type="component" value="Unassembled WGS sequence"/>
</dbReference>